<evidence type="ECO:0008006" key="3">
    <source>
        <dbReference type="Google" id="ProtNLM"/>
    </source>
</evidence>
<gene>
    <name evidence="1" type="ORF">LZC95_43565</name>
</gene>
<dbReference type="Gene3D" id="3.40.50.1820">
    <property type="entry name" value="alpha/beta hydrolase"/>
    <property type="match status" value="1"/>
</dbReference>
<dbReference type="EMBL" id="CP089982">
    <property type="protein sequence ID" value="WXA93320.1"/>
    <property type="molecule type" value="Genomic_DNA"/>
</dbReference>
<name>A0ABZ2K883_9BACT</name>
<dbReference type="InterPro" id="IPR000801">
    <property type="entry name" value="Esterase-like"/>
</dbReference>
<reference evidence="1 2" key="1">
    <citation type="submission" date="2021-12" db="EMBL/GenBank/DDBJ databases">
        <title>Discovery of the Pendulisporaceae a myxobacterial family with distinct sporulation behavior and unique specialized metabolism.</title>
        <authorList>
            <person name="Garcia R."/>
            <person name="Popoff A."/>
            <person name="Bader C.D."/>
            <person name="Loehr J."/>
            <person name="Walesch S."/>
            <person name="Walt C."/>
            <person name="Boldt J."/>
            <person name="Bunk B."/>
            <person name="Haeckl F.J.F.P.J."/>
            <person name="Gunesch A.P."/>
            <person name="Birkelbach J."/>
            <person name="Nuebel U."/>
            <person name="Pietschmann T."/>
            <person name="Bach T."/>
            <person name="Mueller R."/>
        </authorList>
    </citation>
    <scope>NUCLEOTIDE SEQUENCE [LARGE SCALE GENOMIC DNA]</scope>
    <source>
        <strain evidence="1 2">MSr12523</strain>
    </source>
</reference>
<dbReference type="InterPro" id="IPR029058">
    <property type="entry name" value="AB_hydrolase_fold"/>
</dbReference>
<dbReference type="Pfam" id="PF00756">
    <property type="entry name" value="Esterase"/>
    <property type="match status" value="1"/>
</dbReference>
<accession>A0ABZ2K883</accession>
<dbReference type="Proteomes" id="UP001379533">
    <property type="component" value="Chromosome"/>
</dbReference>
<protein>
    <recommendedName>
        <fullName evidence="3">Esterase</fullName>
    </recommendedName>
</protein>
<evidence type="ECO:0000313" key="2">
    <source>
        <dbReference type="Proteomes" id="UP001379533"/>
    </source>
</evidence>
<sequence length="429" mass="46145">MTGHVTVAPGVAATRGKLFVTWMTVDEKHTMDTDRLPVRLIRDLAARGTVVGDVDAAQGATFTVHPGRGRFLLSVTLDVGHAGVMAVLGGGGALQGISAPFDVTDAAVTAPPITLAVAHPPEPERCQGPGLTLERIEAPMVAGTVGNPTSRRACVRVPRDYADHPARRYPVIYALPGLGGTDQQILGRAAVSSDAAIVVMVDTSTKTGSTYLVDSPITGAWDTFFAKDLVPYIDAHYRTLPRRTARGLVGHSTGGFNAMSYGLRHPELFSAIGASSPDALDFTVWIGHTVPRWILGWQRVEREFDGPGNFVSYSADWSPNAHGYDWGFDGSGAVIDSVFQRWLPNVPATWLRDPQRVAALRPFSDHIYLTVGDTDEFDLHAPAVAFSRELETVGIRNQLVVTHGGHFTHLGEQLDEATKFCANHLDAAK</sequence>
<proteinExistence type="predicted"/>
<dbReference type="RefSeq" id="WP_394843921.1">
    <property type="nucleotide sequence ID" value="NZ_CP089982.1"/>
</dbReference>
<keyword evidence="2" id="KW-1185">Reference proteome</keyword>
<dbReference type="PANTHER" id="PTHR48098">
    <property type="entry name" value="ENTEROCHELIN ESTERASE-RELATED"/>
    <property type="match status" value="1"/>
</dbReference>
<dbReference type="InterPro" id="IPR050583">
    <property type="entry name" value="Mycobacterial_A85_antigen"/>
</dbReference>
<organism evidence="1 2">
    <name type="scientific">Pendulispora brunnea</name>
    <dbReference type="NCBI Taxonomy" id="2905690"/>
    <lineage>
        <taxon>Bacteria</taxon>
        <taxon>Pseudomonadati</taxon>
        <taxon>Myxococcota</taxon>
        <taxon>Myxococcia</taxon>
        <taxon>Myxococcales</taxon>
        <taxon>Sorangiineae</taxon>
        <taxon>Pendulisporaceae</taxon>
        <taxon>Pendulispora</taxon>
    </lineage>
</organism>
<dbReference type="SUPFAM" id="SSF53474">
    <property type="entry name" value="alpha/beta-Hydrolases"/>
    <property type="match status" value="1"/>
</dbReference>
<evidence type="ECO:0000313" key="1">
    <source>
        <dbReference type="EMBL" id="WXA93320.1"/>
    </source>
</evidence>